<dbReference type="InterPro" id="IPR005467">
    <property type="entry name" value="His_kinase_dom"/>
</dbReference>
<dbReference type="InterPro" id="IPR029063">
    <property type="entry name" value="SAM-dependent_MTases_sf"/>
</dbReference>
<keyword evidence="13" id="KW-0175">Coiled coil</keyword>
<evidence type="ECO:0000313" key="20">
    <source>
        <dbReference type="Proteomes" id="UP000683511"/>
    </source>
</evidence>
<dbReference type="SMART" id="SM00387">
    <property type="entry name" value="HATPase_c"/>
    <property type="match status" value="1"/>
</dbReference>
<evidence type="ECO:0000259" key="14">
    <source>
        <dbReference type="PROSITE" id="PS50109"/>
    </source>
</evidence>
<dbReference type="Gene3D" id="3.40.50.2300">
    <property type="match status" value="1"/>
</dbReference>
<dbReference type="NCBIfam" id="TIGR00229">
    <property type="entry name" value="sensory_box"/>
    <property type="match status" value="2"/>
</dbReference>
<dbReference type="InterPro" id="IPR003661">
    <property type="entry name" value="HisK_dim/P_dom"/>
</dbReference>
<evidence type="ECO:0000256" key="6">
    <source>
        <dbReference type="ARBA" id="ARBA00022679"/>
    </source>
</evidence>
<dbReference type="CDD" id="cd00130">
    <property type="entry name" value="PAS"/>
    <property type="match status" value="2"/>
</dbReference>
<dbReference type="SUPFAM" id="SSF47384">
    <property type="entry name" value="Homodimeric domain of signal transducing histidine kinase"/>
    <property type="match status" value="1"/>
</dbReference>
<evidence type="ECO:0000259" key="18">
    <source>
        <dbReference type="PROSITE" id="PS50123"/>
    </source>
</evidence>
<sequence>MPEKSFLVIDDSEIRLIAEILAEEGEVNFLHYKFNTLKRRIHHRCSIIGCNNINEYIQTLRDSEEERKQMRQDLLISVTSFFRDPEAWLYLDTDIIPQILEPIQPGEQIRCWIAACATGEEAYSLAILFDEAINRCALDVSFTIFATDIDTNALNQASRGIYPPSIIKDITPERLKRYFLKREENYEISRQLRENIVFAPHNLVRDVGFTRMNLITCRNVLVYLQPKFQQHVLQMFHFSLINKGKLFLGKSESLGNLEEEFTPLNKNWNIYEKRRNVCLPFGIRTFYDTLIPNYYNRTSPKEKSKPNIERMLEIAFKSFLMNREMTCFLVNQENKLLYVVEDLANVLQIPKGISTNDITKMVITPLQLPLNTALYRSKRNRQTVIYEGLQIKYDNFSHIIKMTVTYHPHTSMGEDFLMVSIEREHSQEINGKTQSLDINTEATQRIIELECDLKHSQTMLQTTLEELENRNQEHQAVCEELIASNEELQSTNEELHSLNAELSTINNEYQLKIQDLTQLTNDIENLLAATNIGVVFLDSQLKIRKFTPAATQVINLLDTDIGRPIAHLSHNLHCDNFMGLLDESLKLQQENKYEVKLKHSDIYLLMRIHPYRLPHINKFDGLVLTFIDINEIKKTQEKLLNTNLELQRSQSQLQAILDNSPTVIYVKDLEGRYILTNRQSEKLLSLKNDVVIGKTDFELLPQEIATIFWQNDLQVLEQKCSRKFEETLLLEDGIHTYISVKFPLVNQNREIYAICGISTDITERKQTEQALLQSELKLKESEERYALAVQATGEGLWYWNLHTNEIYFSPRYEEILGYQHNELTANYETWISLLHPEDRELVDYTINDHLTSGANTSYKIEFRIRKKDHTYCWVKGTGQALWNAQGEPIRMAGSLQDITERKKAEFELQKLTEELQQLNLELETRVETRTAQLQAANDQLNIANNELARATRLKDEFLANMSHELRTPLNSILGLTEVLQEGIYGTMNQNQLTTIETIEKSGNHLLALINDILDLAKIESGKVELVIAPTDIRQLSLSSVAFVKEIAFKKNINLNIDIATEISNFNLDELRMRQVLINLLSNAVKFTPEGGNVSLQVQLENDNYLVFYVTDNGIGIAPENLNQLFQTFVQIDSSLCRYYEGTGLGLALVKRLVELHHGTVTATSEIEKGSCFVVRLPAITEVSHPEDNPVNTWKAINHSSKSPNLMTNSSLILLAEDNPDNIQVTQDYLTHFGYQLIVAMQGSDVIPMARKEKPKLILMDIQMPELDGLEVIRLIRVDEDQDLANIPIIAVTALTMRGDEERCLAAGANDYLSKPVSLKTLRDKINYWLNLAENND</sequence>
<evidence type="ECO:0000256" key="3">
    <source>
        <dbReference type="ARBA" id="ARBA00012438"/>
    </source>
</evidence>
<proteinExistence type="predicted"/>
<protein>
    <recommendedName>
        <fullName evidence="3">histidine kinase</fullName>
        <ecNumber evidence="3">2.7.13.3</ecNumber>
    </recommendedName>
</protein>
<feature type="domain" description="PAC" evidence="17">
    <location>
        <begin position="858"/>
        <end position="910"/>
    </location>
</feature>
<dbReference type="FunFam" id="3.30.565.10:FF:000023">
    <property type="entry name" value="PAS domain-containing sensor histidine kinase"/>
    <property type="match status" value="1"/>
</dbReference>
<keyword evidence="4" id="KW-1003">Cell membrane</keyword>
<dbReference type="InterPro" id="IPR022641">
    <property type="entry name" value="CheR_N"/>
</dbReference>
<evidence type="ECO:0000256" key="1">
    <source>
        <dbReference type="ARBA" id="ARBA00000085"/>
    </source>
</evidence>
<evidence type="ECO:0000259" key="17">
    <source>
        <dbReference type="PROSITE" id="PS50113"/>
    </source>
</evidence>
<dbReference type="Pfam" id="PF00512">
    <property type="entry name" value="HisKA"/>
    <property type="match status" value="1"/>
</dbReference>
<dbReference type="InterPro" id="IPR001789">
    <property type="entry name" value="Sig_transdc_resp-reg_receiver"/>
</dbReference>
<dbReference type="EMBL" id="CP021056">
    <property type="protein sequence ID" value="QXE22502.1"/>
    <property type="molecule type" value="Genomic_DNA"/>
</dbReference>
<dbReference type="Pfam" id="PF03705">
    <property type="entry name" value="CheR_N"/>
    <property type="match status" value="1"/>
</dbReference>
<evidence type="ECO:0000259" key="15">
    <source>
        <dbReference type="PROSITE" id="PS50110"/>
    </source>
</evidence>
<dbReference type="PROSITE" id="PS50110">
    <property type="entry name" value="RESPONSE_REGULATORY"/>
    <property type="match status" value="1"/>
</dbReference>
<dbReference type="SMART" id="SM00086">
    <property type="entry name" value="PAC"/>
    <property type="match status" value="1"/>
</dbReference>
<keyword evidence="8" id="KW-0418">Kinase</keyword>
<dbReference type="InterPro" id="IPR003594">
    <property type="entry name" value="HATPase_dom"/>
</dbReference>
<evidence type="ECO:0000256" key="13">
    <source>
        <dbReference type="SAM" id="Coils"/>
    </source>
</evidence>
<feature type="domain" description="PAC" evidence="17">
    <location>
        <begin position="722"/>
        <end position="773"/>
    </location>
</feature>
<comment type="catalytic activity">
    <reaction evidence="1">
        <text>ATP + protein L-histidine = ADP + protein N-phospho-L-histidine.</text>
        <dbReference type="EC" id="2.7.13.3"/>
    </reaction>
</comment>
<dbReference type="PROSITE" id="PS50109">
    <property type="entry name" value="HIS_KIN"/>
    <property type="match status" value="1"/>
</dbReference>
<reference evidence="19" key="1">
    <citation type="submission" date="2017-04" db="EMBL/GenBank/DDBJ databases">
        <title>Genome deletions in a multicellular cyanobacterial endosymbiont for morphological adaptation in marine diatoms.</title>
        <authorList>
            <person name="Wang Y."/>
            <person name="Gao H."/>
            <person name="Li R."/>
            <person name="Xu X."/>
        </authorList>
    </citation>
    <scope>NUCLEOTIDE SEQUENCE</scope>
    <source>
        <strain evidence="19">FACHB 800</strain>
    </source>
</reference>
<dbReference type="SMART" id="SM00138">
    <property type="entry name" value="MeTrc"/>
    <property type="match status" value="1"/>
</dbReference>
<dbReference type="Pfam" id="PF02518">
    <property type="entry name" value="HATPase_c"/>
    <property type="match status" value="1"/>
</dbReference>
<feature type="domain" description="PAS" evidence="16">
    <location>
        <begin position="781"/>
        <end position="853"/>
    </location>
</feature>
<dbReference type="Proteomes" id="UP000683511">
    <property type="component" value="Chromosome"/>
</dbReference>
<dbReference type="InterPro" id="IPR013656">
    <property type="entry name" value="PAS_4"/>
</dbReference>
<evidence type="ECO:0000256" key="11">
    <source>
        <dbReference type="ARBA" id="ARBA00023136"/>
    </source>
</evidence>
<evidence type="ECO:0000256" key="2">
    <source>
        <dbReference type="ARBA" id="ARBA00004236"/>
    </source>
</evidence>
<evidence type="ECO:0000256" key="7">
    <source>
        <dbReference type="ARBA" id="ARBA00022741"/>
    </source>
</evidence>
<feature type="domain" description="Histidine kinase" evidence="14">
    <location>
        <begin position="960"/>
        <end position="1180"/>
    </location>
</feature>
<dbReference type="Gene3D" id="1.10.287.130">
    <property type="match status" value="1"/>
</dbReference>
<dbReference type="PANTHER" id="PTHR43047">
    <property type="entry name" value="TWO-COMPONENT HISTIDINE PROTEIN KINASE"/>
    <property type="match status" value="1"/>
</dbReference>
<dbReference type="EC" id="2.7.13.3" evidence="3"/>
<keyword evidence="5 12" id="KW-0597">Phosphoprotein</keyword>
<dbReference type="InterPro" id="IPR013655">
    <property type="entry name" value="PAS_fold_3"/>
</dbReference>
<dbReference type="InterPro" id="IPR000014">
    <property type="entry name" value="PAS"/>
</dbReference>
<dbReference type="InterPro" id="IPR036097">
    <property type="entry name" value="HisK_dim/P_sf"/>
</dbReference>
<keyword evidence="11" id="KW-0472">Membrane</keyword>
<dbReference type="GO" id="GO:0000155">
    <property type="term" value="F:phosphorelay sensor kinase activity"/>
    <property type="evidence" value="ECO:0007669"/>
    <property type="project" value="InterPro"/>
</dbReference>
<dbReference type="PROSITE" id="PS50113">
    <property type="entry name" value="PAC"/>
    <property type="match status" value="2"/>
</dbReference>
<dbReference type="CDD" id="cd00082">
    <property type="entry name" value="HisKA"/>
    <property type="match status" value="1"/>
</dbReference>
<feature type="coiled-coil region" evidence="13">
    <location>
        <begin position="457"/>
        <end position="526"/>
    </location>
</feature>
<evidence type="ECO:0000313" key="19">
    <source>
        <dbReference type="EMBL" id="QXE22502.1"/>
    </source>
</evidence>
<dbReference type="InterPro" id="IPR036890">
    <property type="entry name" value="HATPase_C_sf"/>
</dbReference>
<feature type="domain" description="Response regulatory" evidence="15">
    <location>
        <begin position="1211"/>
        <end position="1329"/>
    </location>
</feature>
<evidence type="ECO:0000259" key="16">
    <source>
        <dbReference type="PROSITE" id="PS50112"/>
    </source>
</evidence>
<dbReference type="GO" id="GO:0005524">
    <property type="term" value="F:ATP binding"/>
    <property type="evidence" value="ECO:0007669"/>
    <property type="project" value="UniProtKB-KW"/>
</dbReference>
<keyword evidence="10" id="KW-0902">Two-component regulatory system</keyword>
<keyword evidence="6" id="KW-0808">Transferase</keyword>
<dbReference type="SMART" id="SM00448">
    <property type="entry name" value="REC"/>
    <property type="match status" value="1"/>
</dbReference>
<dbReference type="Pfam" id="PF13596">
    <property type="entry name" value="PAS_10"/>
    <property type="match status" value="1"/>
</dbReference>
<dbReference type="Pfam" id="PF00072">
    <property type="entry name" value="Response_reg"/>
    <property type="match status" value="1"/>
</dbReference>
<dbReference type="SUPFAM" id="SSF53335">
    <property type="entry name" value="S-adenosyl-L-methionine-dependent methyltransferases"/>
    <property type="match status" value="1"/>
</dbReference>
<dbReference type="SUPFAM" id="SSF55785">
    <property type="entry name" value="PYP-like sensor domain (PAS domain)"/>
    <property type="match status" value="3"/>
</dbReference>
<dbReference type="PROSITE" id="PS50123">
    <property type="entry name" value="CHER"/>
    <property type="match status" value="1"/>
</dbReference>
<evidence type="ECO:0000256" key="5">
    <source>
        <dbReference type="ARBA" id="ARBA00022553"/>
    </source>
</evidence>
<evidence type="ECO:0000256" key="12">
    <source>
        <dbReference type="PROSITE-ProRule" id="PRU00169"/>
    </source>
</evidence>
<evidence type="ECO:0000256" key="4">
    <source>
        <dbReference type="ARBA" id="ARBA00022475"/>
    </source>
</evidence>
<dbReference type="PROSITE" id="PS50112">
    <property type="entry name" value="PAS"/>
    <property type="match status" value="2"/>
</dbReference>
<keyword evidence="9" id="KW-0067">ATP-binding</keyword>
<dbReference type="SUPFAM" id="SSF52172">
    <property type="entry name" value="CheY-like"/>
    <property type="match status" value="1"/>
</dbReference>
<dbReference type="GO" id="GO:0009927">
    <property type="term" value="F:histidine phosphotransfer kinase activity"/>
    <property type="evidence" value="ECO:0007669"/>
    <property type="project" value="TreeGrafter"/>
</dbReference>
<dbReference type="RefSeq" id="WP_190602766.1">
    <property type="nucleotide sequence ID" value="NZ_CP021056.1"/>
</dbReference>
<feature type="domain" description="CheR-type methyltransferase" evidence="18">
    <location>
        <begin position="7"/>
        <end position="276"/>
    </location>
</feature>
<dbReference type="SUPFAM" id="SSF55874">
    <property type="entry name" value="ATPase domain of HSP90 chaperone/DNA topoisomerase II/histidine kinase"/>
    <property type="match status" value="1"/>
</dbReference>
<comment type="subcellular location">
    <subcellularLocation>
        <location evidence="2">Cell membrane</location>
    </subcellularLocation>
</comment>
<dbReference type="InterPro" id="IPR022642">
    <property type="entry name" value="CheR_C"/>
</dbReference>
<dbReference type="SMART" id="SM00388">
    <property type="entry name" value="HisKA"/>
    <property type="match status" value="1"/>
</dbReference>
<dbReference type="PRINTS" id="PR00996">
    <property type="entry name" value="CHERMTFRASE"/>
</dbReference>
<dbReference type="SMART" id="SM00091">
    <property type="entry name" value="PAS"/>
    <property type="match status" value="3"/>
</dbReference>
<feature type="coiled-coil region" evidence="13">
    <location>
        <begin position="901"/>
        <end position="960"/>
    </location>
</feature>
<dbReference type="FunFam" id="1.10.287.130:FF:000145">
    <property type="entry name" value="Sensory transduction histidine kinase"/>
    <property type="match status" value="1"/>
</dbReference>
<feature type="domain" description="PAS" evidence="16">
    <location>
        <begin position="649"/>
        <end position="703"/>
    </location>
</feature>
<keyword evidence="7" id="KW-0547">Nucleotide-binding</keyword>
<dbReference type="GO" id="GO:0008757">
    <property type="term" value="F:S-adenosylmethionine-dependent methyltransferase activity"/>
    <property type="evidence" value="ECO:0007669"/>
    <property type="project" value="InterPro"/>
</dbReference>
<dbReference type="InterPro" id="IPR011006">
    <property type="entry name" value="CheY-like_superfamily"/>
</dbReference>
<dbReference type="SUPFAM" id="SSF47757">
    <property type="entry name" value="Chemotaxis receptor methyltransferase CheR, N-terminal domain"/>
    <property type="match status" value="1"/>
</dbReference>
<dbReference type="Pfam" id="PF08447">
    <property type="entry name" value="PAS_3"/>
    <property type="match status" value="1"/>
</dbReference>
<evidence type="ECO:0000256" key="8">
    <source>
        <dbReference type="ARBA" id="ARBA00022777"/>
    </source>
</evidence>
<accession>A0A975T6S0</accession>
<feature type="modified residue" description="4-aspartylphosphate" evidence="12">
    <location>
        <position position="1260"/>
    </location>
</feature>
<dbReference type="PANTHER" id="PTHR43047:SF63">
    <property type="entry name" value="HISTIDINE KINASE"/>
    <property type="match status" value="1"/>
</dbReference>
<dbReference type="GO" id="GO:0005886">
    <property type="term" value="C:plasma membrane"/>
    <property type="evidence" value="ECO:0007669"/>
    <property type="project" value="UniProtKB-SubCell"/>
</dbReference>
<dbReference type="Pfam" id="PF01739">
    <property type="entry name" value="CheR"/>
    <property type="match status" value="1"/>
</dbReference>
<name>A0A975T6S0_9NOST</name>
<dbReference type="Pfam" id="PF08448">
    <property type="entry name" value="PAS_4"/>
    <property type="match status" value="1"/>
</dbReference>
<dbReference type="InterPro" id="IPR000780">
    <property type="entry name" value="CheR_MeTrfase"/>
</dbReference>
<dbReference type="Gene3D" id="3.40.50.150">
    <property type="entry name" value="Vaccinia Virus protein VP39"/>
    <property type="match status" value="1"/>
</dbReference>
<dbReference type="Gene3D" id="3.30.565.10">
    <property type="entry name" value="Histidine kinase-like ATPase, C-terminal domain"/>
    <property type="match status" value="1"/>
</dbReference>
<evidence type="ECO:0000256" key="10">
    <source>
        <dbReference type="ARBA" id="ARBA00023012"/>
    </source>
</evidence>
<evidence type="ECO:0000256" key="9">
    <source>
        <dbReference type="ARBA" id="ARBA00022840"/>
    </source>
</evidence>
<dbReference type="CDD" id="cd16922">
    <property type="entry name" value="HATPase_EvgS-ArcB-TorS-like"/>
    <property type="match status" value="1"/>
</dbReference>
<gene>
    <name evidence="19" type="ORF">B6N60_01185</name>
</gene>
<dbReference type="InterPro" id="IPR000700">
    <property type="entry name" value="PAS-assoc_C"/>
</dbReference>
<dbReference type="InterPro" id="IPR001610">
    <property type="entry name" value="PAC"/>
</dbReference>
<dbReference type="KEGG" id="rsin:B6N60_01185"/>
<keyword evidence="20" id="KW-1185">Reference proteome</keyword>
<dbReference type="InterPro" id="IPR035965">
    <property type="entry name" value="PAS-like_dom_sf"/>
</dbReference>
<organism evidence="19 20">
    <name type="scientific">Richelia sinica FACHB-800</name>
    <dbReference type="NCBI Taxonomy" id="1357546"/>
    <lineage>
        <taxon>Bacteria</taxon>
        <taxon>Bacillati</taxon>
        <taxon>Cyanobacteriota</taxon>
        <taxon>Cyanophyceae</taxon>
        <taxon>Nostocales</taxon>
        <taxon>Nostocaceae</taxon>
        <taxon>Richelia</taxon>
    </lineage>
</organism>
<dbReference type="Gene3D" id="3.30.450.20">
    <property type="entry name" value="PAS domain"/>
    <property type="match status" value="3"/>
</dbReference>